<dbReference type="GO" id="GO:0009166">
    <property type="term" value="P:nucleotide catabolic process"/>
    <property type="evidence" value="ECO:0007669"/>
    <property type="project" value="InterPro"/>
</dbReference>
<dbReference type="InterPro" id="IPR006179">
    <property type="entry name" value="5_nucleotidase/apyrase"/>
</dbReference>
<dbReference type="Gene3D" id="3.60.21.10">
    <property type="match status" value="1"/>
</dbReference>
<dbReference type="Proteomes" id="UP000008141">
    <property type="component" value="Unassembled WGS sequence"/>
</dbReference>
<evidence type="ECO:0000313" key="8">
    <source>
        <dbReference type="Proteomes" id="UP000008141"/>
    </source>
</evidence>
<feature type="region of interest" description="Disordered" evidence="4">
    <location>
        <begin position="243"/>
        <end position="298"/>
    </location>
</feature>
<dbReference type="PANTHER" id="PTHR11575:SF48">
    <property type="entry name" value="5'-NUCLEOTIDASE"/>
    <property type="match status" value="1"/>
</dbReference>
<gene>
    <name evidence="7" type="ORF">CHLNCDRAFT_57826</name>
</gene>
<dbReference type="KEGG" id="cvr:CHLNCDRAFT_57826"/>
<dbReference type="EMBL" id="GL433844">
    <property type="protein sequence ID" value="EFN55639.1"/>
    <property type="molecule type" value="Genomic_DNA"/>
</dbReference>
<comment type="similarity">
    <text evidence="1 3">Belongs to the 5'-nucleotidase family.</text>
</comment>
<dbReference type="InterPro" id="IPR036907">
    <property type="entry name" value="5'-Nucleotdase_C_sf"/>
</dbReference>
<evidence type="ECO:0000256" key="4">
    <source>
        <dbReference type="SAM" id="MobiDB-lite"/>
    </source>
</evidence>
<dbReference type="OMA" id="GETWYDF"/>
<accession>E1ZFB0</accession>
<keyword evidence="8" id="KW-1185">Reference proteome</keyword>
<evidence type="ECO:0000259" key="5">
    <source>
        <dbReference type="Pfam" id="PF00149"/>
    </source>
</evidence>
<dbReference type="Pfam" id="PF00149">
    <property type="entry name" value="Metallophos"/>
    <property type="match status" value="1"/>
</dbReference>
<dbReference type="InterPro" id="IPR029052">
    <property type="entry name" value="Metallo-depent_PP-like"/>
</dbReference>
<dbReference type="STRING" id="554065.E1ZFB0"/>
<dbReference type="AlphaFoldDB" id="E1ZFB0"/>
<dbReference type="GO" id="GO:0016787">
    <property type="term" value="F:hydrolase activity"/>
    <property type="evidence" value="ECO:0007669"/>
    <property type="project" value="UniProtKB-KW"/>
</dbReference>
<feature type="domain" description="Calcineurin-like phosphoesterase" evidence="5">
    <location>
        <begin position="9"/>
        <end position="211"/>
    </location>
</feature>
<evidence type="ECO:0000259" key="6">
    <source>
        <dbReference type="Pfam" id="PF02872"/>
    </source>
</evidence>
<dbReference type="CDD" id="cd07406">
    <property type="entry name" value="MPP_CG11883_N"/>
    <property type="match status" value="1"/>
</dbReference>
<keyword evidence="2" id="KW-0732">Signal</keyword>
<organism evidence="8">
    <name type="scientific">Chlorella variabilis</name>
    <name type="common">Green alga</name>
    <dbReference type="NCBI Taxonomy" id="554065"/>
    <lineage>
        <taxon>Eukaryota</taxon>
        <taxon>Viridiplantae</taxon>
        <taxon>Chlorophyta</taxon>
        <taxon>core chlorophytes</taxon>
        <taxon>Trebouxiophyceae</taxon>
        <taxon>Chlorellales</taxon>
        <taxon>Chlorellaceae</taxon>
        <taxon>Chlorella clade</taxon>
        <taxon>Chlorella</taxon>
    </lineage>
</organism>
<reference evidence="7 8" key="1">
    <citation type="journal article" date="2010" name="Plant Cell">
        <title>The Chlorella variabilis NC64A genome reveals adaptation to photosymbiosis, coevolution with viruses, and cryptic sex.</title>
        <authorList>
            <person name="Blanc G."/>
            <person name="Duncan G."/>
            <person name="Agarkova I."/>
            <person name="Borodovsky M."/>
            <person name="Gurnon J."/>
            <person name="Kuo A."/>
            <person name="Lindquist E."/>
            <person name="Lucas S."/>
            <person name="Pangilinan J."/>
            <person name="Polle J."/>
            <person name="Salamov A."/>
            <person name="Terry A."/>
            <person name="Yamada T."/>
            <person name="Dunigan D.D."/>
            <person name="Grigoriev I.V."/>
            <person name="Claverie J.M."/>
            <person name="Van Etten J.L."/>
        </authorList>
    </citation>
    <scope>NUCLEOTIDE SEQUENCE [LARGE SCALE GENOMIC DNA]</scope>
    <source>
        <strain evidence="7 8">NC64A</strain>
    </source>
</reference>
<dbReference type="RefSeq" id="XP_005847741.1">
    <property type="nucleotide sequence ID" value="XM_005847679.1"/>
</dbReference>
<proteinExistence type="inferred from homology"/>
<dbReference type="InterPro" id="IPR004843">
    <property type="entry name" value="Calcineurin-like_PHP"/>
</dbReference>
<evidence type="ECO:0000256" key="2">
    <source>
        <dbReference type="ARBA" id="ARBA00022729"/>
    </source>
</evidence>
<dbReference type="GO" id="GO:0000166">
    <property type="term" value="F:nucleotide binding"/>
    <property type="evidence" value="ECO:0007669"/>
    <property type="project" value="UniProtKB-KW"/>
</dbReference>
<dbReference type="PRINTS" id="PR01607">
    <property type="entry name" value="APYRASEFAMLY"/>
</dbReference>
<dbReference type="Gene3D" id="3.90.780.10">
    <property type="entry name" value="5'-Nucleotidase, C-terminal domain"/>
    <property type="match status" value="1"/>
</dbReference>
<dbReference type="SUPFAM" id="SSF55816">
    <property type="entry name" value="5'-nucleotidase (syn. UDP-sugar hydrolase), C-terminal domain"/>
    <property type="match status" value="1"/>
</dbReference>
<evidence type="ECO:0008006" key="9">
    <source>
        <dbReference type="Google" id="ProtNLM"/>
    </source>
</evidence>
<dbReference type="eggNOG" id="KOG4419">
    <property type="taxonomic scope" value="Eukaryota"/>
</dbReference>
<dbReference type="PANTHER" id="PTHR11575">
    <property type="entry name" value="5'-NUCLEOTIDASE-RELATED"/>
    <property type="match status" value="1"/>
</dbReference>
<protein>
    <recommendedName>
        <fullName evidence="9">Calcineurin-like phosphoesterase domain-containing protein</fullName>
    </recommendedName>
</protein>
<evidence type="ECO:0000256" key="3">
    <source>
        <dbReference type="RuleBase" id="RU362119"/>
    </source>
</evidence>
<sequence>MASAPRTLTILHFNDCYDIEARQREPVGGAARMAAKIRTFGPTALVLHSGDVFNPSMLSTITQGKQMVEVLNCCAIRACCVGNHDLDYGVENFQQRASECSFPWLMANVLDVQTGAPLGGAAPSVLLDWQGIKVGLVGLVEQEWLTTLASVDADEVTYLDFVQEGERLAAQLREQGAELVVALTHMRLPNDMRLAREAPGIDLVLGGHDHDCFLLRSEPHGTVVVKSGTDFQDLTEIKVTLTPAGADPLDPSAHAVPPPSPGAHRACVPGLVGTPVGSPRDGAASPRGATSPRADGAGAAVPVVPAPAVAVYEAAADASLATSLRSCRPVGNSQPGGGPTIAVRCLRHTITSDVPEDAEVAAIVERYKQQMGERMGVVGPNRGEQSGQLCVRRVAGGLPLRHRIHPAGELTHRDLVSILPMLDETVVIQVSGAQLLEALENGVYEWPKLEGRFPQVSGIRFVFDTSQPPGQRIVADSVMVGGEPLDPGYEALMGSQLLCDCDCTPLLPTVVMNHFMVLRMANRYMENTGRVPAWRRAADRLLKSSELYATRSQQRLEEAGVSHIARKHPATGHWEVAPVLDGRIRRLGSSDRGSDASGCAAVS</sequence>
<dbReference type="InParanoid" id="E1ZFB0"/>
<keyword evidence="3" id="KW-0547">Nucleotide-binding</keyword>
<evidence type="ECO:0000256" key="1">
    <source>
        <dbReference type="ARBA" id="ARBA00006654"/>
    </source>
</evidence>
<dbReference type="OrthoDB" id="10252235at2759"/>
<dbReference type="InterPro" id="IPR008334">
    <property type="entry name" value="5'-Nucleotdase_C"/>
</dbReference>
<dbReference type="GeneID" id="17355151"/>
<dbReference type="InterPro" id="IPR041821">
    <property type="entry name" value="CG11883_N"/>
</dbReference>
<dbReference type="Pfam" id="PF02872">
    <property type="entry name" value="5_nucleotid_C"/>
    <property type="match status" value="1"/>
</dbReference>
<keyword evidence="3" id="KW-0378">Hydrolase</keyword>
<feature type="domain" description="5'-Nucleotidase C-terminal" evidence="6">
    <location>
        <begin position="401"/>
        <end position="487"/>
    </location>
</feature>
<evidence type="ECO:0000313" key="7">
    <source>
        <dbReference type="EMBL" id="EFN55639.1"/>
    </source>
</evidence>
<dbReference type="SUPFAM" id="SSF56300">
    <property type="entry name" value="Metallo-dependent phosphatases"/>
    <property type="match status" value="1"/>
</dbReference>
<name>E1ZFB0_CHLVA</name>